<keyword evidence="4 7" id="KW-0479">Metal-binding</keyword>
<dbReference type="PRINTS" id="PR00377">
    <property type="entry name" value="IMPHPHTASES"/>
</dbReference>
<comment type="caution">
    <text evidence="9">The sequence shown here is derived from an EMBL/GenBank/DDBJ whole genome shotgun (WGS) entry which is preliminary data.</text>
</comment>
<keyword evidence="5 8" id="KW-0378">Hydrolase</keyword>
<dbReference type="PRINTS" id="PR00378">
    <property type="entry name" value="LIIMPHPHTASE"/>
</dbReference>
<dbReference type="PANTHER" id="PTHR20854:SF25">
    <property type="entry name" value="INOSITOL-1-MONOPHOSPHATASE"/>
    <property type="match status" value="1"/>
</dbReference>
<feature type="binding site" evidence="7">
    <location>
        <position position="95"/>
    </location>
    <ligand>
        <name>Mg(2+)</name>
        <dbReference type="ChEBI" id="CHEBI:18420"/>
        <label>1</label>
        <note>catalytic</note>
    </ligand>
</feature>
<evidence type="ECO:0000256" key="3">
    <source>
        <dbReference type="ARBA" id="ARBA00009759"/>
    </source>
</evidence>
<dbReference type="GO" id="GO:0008934">
    <property type="term" value="F:inositol monophosphate 1-phosphatase activity"/>
    <property type="evidence" value="ECO:0007669"/>
    <property type="project" value="InterPro"/>
</dbReference>
<dbReference type="PANTHER" id="PTHR20854">
    <property type="entry name" value="INOSITOL MONOPHOSPHATASE"/>
    <property type="match status" value="1"/>
</dbReference>
<reference evidence="9 10" key="1">
    <citation type="submission" date="2020-08" db="EMBL/GenBank/DDBJ databases">
        <title>Aphidius gifuensis genome sequencing and assembly.</title>
        <authorList>
            <person name="Du Z."/>
        </authorList>
    </citation>
    <scope>NUCLEOTIDE SEQUENCE [LARGE SCALE GENOMIC DNA]</scope>
    <source>
        <strain evidence="9">YNYX2018</strain>
        <tissue evidence="9">Adults</tissue>
    </source>
</reference>
<dbReference type="Pfam" id="PF00459">
    <property type="entry name" value="Inositol_P"/>
    <property type="match status" value="1"/>
</dbReference>
<feature type="binding site" evidence="7">
    <location>
        <position position="223"/>
    </location>
    <ligand>
        <name>Mg(2+)</name>
        <dbReference type="ChEBI" id="CHEBI:18420"/>
        <label>1</label>
        <note>catalytic</note>
    </ligand>
</feature>
<dbReference type="GO" id="GO:0007165">
    <property type="term" value="P:signal transduction"/>
    <property type="evidence" value="ECO:0007669"/>
    <property type="project" value="TreeGrafter"/>
</dbReference>
<evidence type="ECO:0000256" key="5">
    <source>
        <dbReference type="ARBA" id="ARBA00022801"/>
    </source>
</evidence>
<comment type="catalytic activity">
    <reaction evidence="8">
        <text>a myo-inositol phosphate + H2O = myo-inositol + phosphate</text>
        <dbReference type="Rhea" id="RHEA:24056"/>
        <dbReference type="ChEBI" id="CHEBI:15377"/>
        <dbReference type="ChEBI" id="CHEBI:17268"/>
        <dbReference type="ChEBI" id="CHEBI:43474"/>
        <dbReference type="ChEBI" id="CHEBI:84139"/>
        <dbReference type="EC" id="3.1.3.25"/>
    </reaction>
</comment>
<comment type="pathway">
    <text evidence="2 8">Polyol metabolism; myo-inositol biosynthesis; myo-inositol from D-glucose 6-phosphate: step 2/2.</text>
</comment>
<dbReference type="OrthoDB" id="10254945at2759"/>
<dbReference type="EC" id="3.1.3.25" evidence="8"/>
<evidence type="ECO:0000256" key="6">
    <source>
        <dbReference type="ARBA" id="ARBA00022842"/>
    </source>
</evidence>
<keyword evidence="10" id="KW-1185">Reference proteome</keyword>
<evidence type="ECO:0000313" key="10">
    <source>
        <dbReference type="Proteomes" id="UP000639338"/>
    </source>
</evidence>
<dbReference type="PROSITE" id="PS00630">
    <property type="entry name" value="IMP_2"/>
    <property type="match status" value="1"/>
</dbReference>
<dbReference type="UniPathway" id="UPA00823">
    <property type="reaction ID" value="UER00788"/>
</dbReference>
<gene>
    <name evidence="9" type="ORF">HCN44_005506</name>
</gene>
<comment type="cofactor">
    <cofactor evidence="1 7 8">
        <name>Mg(2+)</name>
        <dbReference type="ChEBI" id="CHEBI:18420"/>
    </cofactor>
</comment>
<feature type="binding site" evidence="7">
    <location>
        <position position="93"/>
    </location>
    <ligand>
        <name>Mg(2+)</name>
        <dbReference type="ChEBI" id="CHEBI:18420"/>
        <label>2</label>
    </ligand>
</feature>
<dbReference type="GO" id="GO:0046854">
    <property type="term" value="P:phosphatidylinositol phosphate biosynthetic process"/>
    <property type="evidence" value="ECO:0007669"/>
    <property type="project" value="InterPro"/>
</dbReference>
<dbReference type="PROSITE" id="PS00629">
    <property type="entry name" value="IMP_1"/>
    <property type="match status" value="1"/>
</dbReference>
<accession>A0A835CUP6</accession>
<evidence type="ECO:0000256" key="2">
    <source>
        <dbReference type="ARBA" id="ARBA00005152"/>
    </source>
</evidence>
<dbReference type="Gene3D" id="3.30.540.10">
    <property type="entry name" value="Fructose-1,6-Bisphosphatase, subunit A, domain 1"/>
    <property type="match status" value="1"/>
</dbReference>
<sequence>MSCNHEIVKYFNFTKNLTIEAGKILKEAINLEKTIEFKDHCGDLVTQTDKNIEQILITALKNEYPNHKFLAEESSYGSTEKLILDDAPTWIIDPIDGTTNFVHGFPQCCISIGLSINKIIELGIIYNPSNDELYTAIKGQGAFLNGKRLKASNITELSRAMIIIEPTMLKLGSKFAEIWNERISALCKIAEGSRNVGSAALAMAYVARGIIDAFHLDGLKPWDVAAGYLIINEAGGTVISSKGGPFNFMEPMTLATSTIQLATEISKIIIDSDLQIQRKKIKENNDK</sequence>
<evidence type="ECO:0000313" key="9">
    <source>
        <dbReference type="EMBL" id="KAF7997229.1"/>
    </source>
</evidence>
<evidence type="ECO:0000256" key="8">
    <source>
        <dbReference type="RuleBase" id="RU364068"/>
    </source>
</evidence>
<dbReference type="FunFam" id="3.30.540.10:FF:000004">
    <property type="entry name" value="Inositol-1-monophosphatase"/>
    <property type="match status" value="1"/>
</dbReference>
<dbReference type="CDD" id="cd01639">
    <property type="entry name" value="IMPase"/>
    <property type="match status" value="1"/>
</dbReference>
<dbReference type="EMBL" id="JACMRX010000001">
    <property type="protein sequence ID" value="KAF7997229.1"/>
    <property type="molecule type" value="Genomic_DNA"/>
</dbReference>
<feature type="binding site" evidence="7">
    <location>
        <position position="96"/>
    </location>
    <ligand>
        <name>Mg(2+)</name>
        <dbReference type="ChEBI" id="CHEBI:18420"/>
        <label>1</label>
        <note>catalytic</note>
    </ligand>
</feature>
<dbReference type="AlphaFoldDB" id="A0A835CUP6"/>
<dbReference type="InterPro" id="IPR020583">
    <property type="entry name" value="Inositol_monoP_metal-BS"/>
</dbReference>
<dbReference type="SUPFAM" id="SSF56655">
    <property type="entry name" value="Carbohydrate phosphatase"/>
    <property type="match status" value="1"/>
</dbReference>
<organism evidence="9 10">
    <name type="scientific">Aphidius gifuensis</name>
    <name type="common">Parasitoid wasp</name>
    <dbReference type="NCBI Taxonomy" id="684658"/>
    <lineage>
        <taxon>Eukaryota</taxon>
        <taxon>Metazoa</taxon>
        <taxon>Ecdysozoa</taxon>
        <taxon>Arthropoda</taxon>
        <taxon>Hexapoda</taxon>
        <taxon>Insecta</taxon>
        <taxon>Pterygota</taxon>
        <taxon>Neoptera</taxon>
        <taxon>Endopterygota</taxon>
        <taxon>Hymenoptera</taxon>
        <taxon>Apocrita</taxon>
        <taxon>Ichneumonoidea</taxon>
        <taxon>Braconidae</taxon>
        <taxon>Aphidiinae</taxon>
        <taxon>Aphidius</taxon>
    </lineage>
</organism>
<comment type="similarity">
    <text evidence="3 8">Belongs to the inositol monophosphatase superfamily.</text>
</comment>
<dbReference type="GO" id="GO:0046872">
    <property type="term" value="F:metal ion binding"/>
    <property type="evidence" value="ECO:0007669"/>
    <property type="project" value="UniProtKB-KW"/>
</dbReference>
<dbReference type="InterPro" id="IPR000760">
    <property type="entry name" value="Inositol_monophosphatase-like"/>
</dbReference>
<dbReference type="InterPro" id="IPR020552">
    <property type="entry name" value="Inositol_monoPase_Li-sen"/>
</dbReference>
<keyword evidence="6 7" id="KW-0460">Magnesium</keyword>
<name>A0A835CUP6_APHGI</name>
<proteinExistence type="inferred from homology"/>
<dbReference type="InterPro" id="IPR020550">
    <property type="entry name" value="Inositol_monophosphatase_CS"/>
</dbReference>
<dbReference type="Gene3D" id="3.40.190.80">
    <property type="match status" value="1"/>
</dbReference>
<evidence type="ECO:0000256" key="7">
    <source>
        <dbReference type="PIRSR" id="PIRSR600760-2"/>
    </source>
</evidence>
<feature type="binding site" evidence="7">
    <location>
        <position position="72"/>
    </location>
    <ligand>
        <name>Mg(2+)</name>
        <dbReference type="ChEBI" id="CHEBI:18420"/>
        <label>1</label>
        <note>catalytic</note>
    </ligand>
</feature>
<dbReference type="GO" id="GO:0006021">
    <property type="term" value="P:inositol biosynthetic process"/>
    <property type="evidence" value="ECO:0007669"/>
    <property type="project" value="UniProtKB-UniPathway"/>
</dbReference>
<evidence type="ECO:0000256" key="1">
    <source>
        <dbReference type="ARBA" id="ARBA00001946"/>
    </source>
</evidence>
<protein>
    <recommendedName>
        <fullName evidence="8">Inositol-1-monophosphatase</fullName>
        <ecNumber evidence="8">3.1.3.25</ecNumber>
    </recommendedName>
</protein>
<dbReference type="Proteomes" id="UP000639338">
    <property type="component" value="Unassembled WGS sequence"/>
</dbReference>
<dbReference type="InterPro" id="IPR033942">
    <property type="entry name" value="IMPase"/>
</dbReference>
<evidence type="ECO:0000256" key="4">
    <source>
        <dbReference type="ARBA" id="ARBA00022723"/>
    </source>
</evidence>